<comment type="caution">
    <text evidence="2">The sequence shown here is derived from an EMBL/GenBank/DDBJ whole genome shotgun (WGS) entry which is preliminary data.</text>
</comment>
<feature type="region of interest" description="Disordered" evidence="1">
    <location>
        <begin position="62"/>
        <end position="92"/>
    </location>
</feature>
<organism evidence="2 3">
    <name type="scientific">Rousettus aegyptiacus</name>
    <name type="common">Egyptian fruit bat</name>
    <name type="synonym">Pteropus aegyptiacus</name>
    <dbReference type="NCBI Taxonomy" id="9407"/>
    <lineage>
        <taxon>Eukaryota</taxon>
        <taxon>Metazoa</taxon>
        <taxon>Chordata</taxon>
        <taxon>Craniata</taxon>
        <taxon>Vertebrata</taxon>
        <taxon>Euteleostomi</taxon>
        <taxon>Mammalia</taxon>
        <taxon>Eutheria</taxon>
        <taxon>Laurasiatheria</taxon>
        <taxon>Chiroptera</taxon>
        <taxon>Yinpterochiroptera</taxon>
        <taxon>Pteropodoidea</taxon>
        <taxon>Pteropodidae</taxon>
        <taxon>Rousettinae</taxon>
        <taxon>Rousettus</taxon>
    </lineage>
</organism>
<dbReference type="EMBL" id="JACASE010000015">
    <property type="protein sequence ID" value="KAF6405094.1"/>
    <property type="molecule type" value="Genomic_DNA"/>
</dbReference>
<keyword evidence="3" id="KW-1185">Reference proteome</keyword>
<accession>A0A7J8C2L0</accession>
<feature type="region of interest" description="Disordered" evidence="1">
    <location>
        <begin position="1"/>
        <end position="47"/>
    </location>
</feature>
<evidence type="ECO:0000256" key="1">
    <source>
        <dbReference type="SAM" id="MobiDB-lite"/>
    </source>
</evidence>
<proteinExistence type="predicted"/>
<evidence type="ECO:0000313" key="2">
    <source>
        <dbReference type="EMBL" id="KAF6405094.1"/>
    </source>
</evidence>
<evidence type="ECO:0000313" key="3">
    <source>
        <dbReference type="Proteomes" id="UP000593571"/>
    </source>
</evidence>
<reference evidence="2 3" key="1">
    <citation type="journal article" date="2020" name="Nature">
        <title>Six reference-quality genomes reveal evolution of bat adaptations.</title>
        <authorList>
            <person name="Jebb D."/>
            <person name="Huang Z."/>
            <person name="Pippel M."/>
            <person name="Hughes G.M."/>
            <person name="Lavrichenko K."/>
            <person name="Devanna P."/>
            <person name="Winkler S."/>
            <person name="Jermiin L.S."/>
            <person name="Skirmuntt E.C."/>
            <person name="Katzourakis A."/>
            <person name="Burkitt-Gray L."/>
            <person name="Ray D.A."/>
            <person name="Sullivan K.A.M."/>
            <person name="Roscito J.G."/>
            <person name="Kirilenko B.M."/>
            <person name="Davalos L.M."/>
            <person name="Corthals A.P."/>
            <person name="Power M.L."/>
            <person name="Jones G."/>
            <person name="Ransome R.D."/>
            <person name="Dechmann D.K.N."/>
            <person name="Locatelli A.G."/>
            <person name="Puechmaille S.J."/>
            <person name="Fedrigo O."/>
            <person name="Jarvis E.D."/>
            <person name="Hiller M."/>
            <person name="Vernes S.C."/>
            <person name="Myers E.W."/>
            <person name="Teeling E.C."/>
        </authorList>
    </citation>
    <scope>NUCLEOTIDE SEQUENCE [LARGE SCALE GENOMIC DNA]</scope>
    <source>
        <strain evidence="2">MRouAeg1</strain>
        <tissue evidence="2">Muscle</tissue>
    </source>
</reference>
<name>A0A7J8C2L0_ROUAE</name>
<sequence length="124" mass="12860">MAAVARGPGAAPGGRPGSHADGACRDTEEAEGQWPGWRPAQTRGLSPGFHFIAPALADPADGLPAGTWLASGAGSTRAGQRPGFPLSSRQRHPEPWIAKLKGTHQTAPCSLLSKRIPKSHMPTV</sequence>
<protein>
    <submittedName>
        <fullName evidence="2">Uncharacterized protein</fullName>
    </submittedName>
</protein>
<dbReference type="AlphaFoldDB" id="A0A7J8C2L0"/>
<dbReference type="Proteomes" id="UP000593571">
    <property type="component" value="Unassembled WGS sequence"/>
</dbReference>
<gene>
    <name evidence="2" type="ORF">HJG63_009404</name>
</gene>